<evidence type="ECO:0000313" key="4">
    <source>
        <dbReference type="Proteomes" id="UP000032180"/>
    </source>
</evidence>
<evidence type="ECO:0000313" key="3">
    <source>
        <dbReference type="EnsemblPlants" id="LPERR03G28080.1"/>
    </source>
</evidence>
<comment type="similarity">
    <text evidence="1">Belongs to the Frigida family.</text>
</comment>
<dbReference type="Proteomes" id="UP000032180">
    <property type="component" value="Chromosome 3"/>
</dbReference>
<evidence type="ECO:0000256" key="1">
    <source>
        <dbReference type="RuleBase" id="RU364012"/>
    </source>
</evidence>
<reference evidence="3" key="3">
    <citation type="submission" date="2015-04" db="UniProtKB">
        <authorList>
            <consortium name="EnsemblPlants"/>
        </authorList>
    </citation>
    <scope>IDENTIFICATION</scope>
</reference>
<keyword evidence="4" id="KW-1185">Reference proteome</keyword>
<keyword evidence="1" id="KW-0287">Flowering</keyword>
<name>A0A0D9VYS6_9ORYZ</name>
<dbReference type="AlphaFoldDB" id="A0A0D9VYS6"/>
<sequence>MVARRMEADALCPELPKALKRCVDPAKFAIDAVSEVFPVDRQAVRSPTNLAWARQRRGQPAGPAEAGYLPEKPTGVEEEAKSGLD</sequence>
<dbReference type="Pfam" id="PF07899">
    <property type="entry name" value="Frigida"/>
    <property type="match status" value="1"/>
</dbReference>
<organism evidence="3 4">
    <name type="scientific">Leersia perrieri</name>
    <dbReference type="NCBI Taxonomy" id="77586"/>
    <lineage>
        <taxon>Eukaryota</taxon>
        <taxon>Viridiplantae</taxon>
        <taxon>Streptophyta</taxon>
        <taxon>Embryophyta</taxon>
        <taxon>Tracheophyta</taxon>
        <taxon>Spermatophyta</taxon>
        <taxon>Magnoliopsida</taxon>
        <taxon>Liliopsida</taxon>
        <taxon>Poales</taxon>
        <taxon>Poaceae</taxon>
        <taxon>BOP clade</taxon>
        <taxon>Oryzoideae</taxon>
        <taxon>Oryzeae</taxon>
        <taxon>Oryzinae</taxon>
        <taxon>Leersia</taxon>
    </lineage>
</organism>
<keyword evidence="1" id="KW-0217">Developmental protein</keyword>
<reference evidence="4" key="2">
    <citation type="submission" date="2013-12" db="EMBL/GenBank/DDBJ databases">
        <authorList>
            <person name="Yu Y."/>
            <person name="Lee S."/>
            <person name="de Baynast K."/>
            <person name="Wissotski M."/>
            <person name="Liu L."/>
            <person name="Talag J."/>
            <person name="Goicoechea J."/>
            <person name="Angelova A."/>
            <person name="Jetty R."/>
            <person name="Kudrna D."/>
            <person name="Golser W."/>
            <person name="Rivera L."/>
            <person name="Zhang J."/>
            <person name="Wing R."/>
        </authorList>
    </citation>
    <scope>NUCLEOTIDE SEQUENCE</scope>
</reference>
<dbReference type="HOGENOM" id="CLU_2515917_0_0_1"/>
<dbReference type="GO" id="GO:0030154">
    <property type="term" value="P:cell differentiation"/>
    <property type="evidence" value="ECO:0007669"/>
    <property type="project" value="UniProtKB-KW"/>
</dbReference>
<evidence type="ECO:0000256" key="2">
    <source>
        <dbReference type="SAM" id="MobiDB-lite"/>
    </source>
</evidence>
<accession>A0A0D9VYS6</accession>
<feature type="compositionally biased region" description="Basic and acidic residues" evidence="2">
    <location>
        <begin position="74"/>
        <end position="85"/>
    </location>
</feature>
<dbReference type="InterPro" id="IPR012474">
    <property type="entry name" value="Frigida"/>
</dbReference>
<feature type="region of interest" description="Disordered" evidence="2">
    <location>
        <begin position="50"/>
        <end position="85"/>
    </location>
</feature>
<keyword evidence="1" id="KW-0221">Differentiation</keyword>
<reference evidence="3 4" key="1">
    <citation type="submission" date="2012-08" db="EMBL/GenBank/DDBJ databases">
        <title>Oryza genome evolution.</title>
        <authorList>
            <person name="Wing R.A."/>
        </authorList>
    </citation>
    <scope>NUCLEOTIDE SEQUENCE</scope>
</reference>
<dbReference type="EnsemblPlants" id="LPERR03G28080.1">
    <property type="protein sequence ID" value="LPERR03G28080.1"/>
    <property type="gene ID" value="LPERR03G28080"/>
</dbReference>
<dbReference type="GO" id="GO:0009908">
    <property type="term" value="P:flower development"/>
    <property type="evidence" value="ECO:0007669"/>
    <property type="project" value="UniProtKB-KW"/>
</dbReference>
<dbReference type="Gramene" id="LPERR03G28080.1">
    <property type="protein sequence ID" value="LPERR03G28080.1"/>
    <property type="gene ID" value="LPERR03G28080"/>
</dbReference>
<protein>
    <recommendedName>
        <fullName evidence="1">FRIGIDA-like protein</fullName>
    </recommendedName>
</protein>
<proteinExistence type="inferred from homology"/>